<evidence type="ECO:0000256" key="2">
    <source>
        <dbReference type="ARBA" id="ARBA00022670"/>
    </source>
</evidence>
<dbReference type="InterPro" id="IPR000209">
    <property type="entry name" value="Peptidase_S8/S53_dom"/>
</dbReference>
<dbReference type="Gene3D" id="3.40.50.200">
    <property type="entry name" value="Peptidase S8/S53 domain"/>
    <property type="match status" value="1"/>
</dbReference>
<dbReference type="CDD" id="cd04077">
    <property type="entry name" value="Peptidases_S8_PCSK9_ProteinaseK_like"/>
    <property type="match status" value="1"/>
</dbReference>
<dbReference type="Gene3D" id="3.30.70.80">
    <property type="entry name" value="Peptidase S8 propeptide/proteinase inhibitor I9"/>
    <property type="match status" value="1"/>
</dbReference>
<dbReference type="AlphaFoldDB" id="A0A914B9S6"/>
<dbReference type="InterPro" id="IPR010259">
    <property type="entry name" value="S8pro/Inhibitor_I9"/>
</dbReference>
<dbReference type="PANTHER" id="PTHR43806:SF58">
    <property type="entry name" value="ALKALINE PROTEASE 1-RELATED"/>
    <property type="match status" value="1"/>
</dbReference>
<evidence type="ECO:0000313" key="11">
    <source>
        <dbReference type="EnsemblMetazoa" id="XP_038072595.1"/>
    </source>
</evidence>
<dbReference type="GO" id="GO:0005615">
    <property type="term" value="C:extracellular space"/>
    <property type="evidence" value="ECO:0007669"/>
    <property type="project" value="TreeGrafter"/>
</dbReference>
<feature type="chain" id="PRO_5036861253" evidence="8">
    <location>
        <begin position="16"/>
        <end position="379"/>
    </location>
</feature>
<evidence type="ECO:0000256" key="1">
    <source>
        <dbReference type="ARBA" id="ARBA00011073"/>
    </source>
</evidence>
<dbReference type="EnsemblMetazoa" id="XM_038216667.1">
    <property type="protein sequence ID" value="XP_038072595.1"/>
    <property type="gene ID" value="LOC119741052"/>
</dbReference>
<evidence type="ECO:0000313" key="12">
    <source>
        <dbReference type="Proteomes" id="UP000887568"/>
    </source>
</evidence>
<dbReference type="InterPro" id="IPR023828">
    <property type="entry name" value="Peptidase_S8_Ser-AS"/>
</dbReference>
<reference evidence="11" key="1">
    <citation type="submission" date="2022-11" db="UniProtKB">
        <authorList>
            <consortium name="EnsemblMetazoa"/>
        </authorList>
    </citation>
    <scope>IDENTIFICATION</scope>
</reference>
<dbReference type="GO" id="GO:0004252">
    <property type="term" value="F:serine-type endopeptidase activity"/>
    <property type="evidence" value="ECO:0007669"/>
    <property type="project" value="UniProtKB-UniRule"/>
</dbReference>
<dbReference type="PANTHER" id="PTHR43806">
    <property type="entry name" value="PEPTIDASE S8"/>
    <property type="match status" value="1"/>
</dbReference>
<dbReference type="SUPFAM" id="SSF52743">
    <property type="entry name" value="Subtilisin-like"/>
    <property type="match status" value="1"/>
</dbReference>
<sequence>MHTLVLLLLVGVAAAGFAPLHKVNESVKGRYLIKFKDDLDVDTIVDDIQRRVQQQRLGHAKISHRYYRVVKGMAAELSEEALEYIRTLDEVEYVTENARTHATATWGQDRIDQFDLPLDGYFTTDTAYNEGAGVEIWVVDTGIRPTHNDFGSRASVQYDAYGGNGIDCHGHGTHCAGTTGGSYYGVAKRATIKGVKVLGNPPCSKYGTSAEMIAGLDHVVANANQPALVSMSITLDGTSTYFDNVVRNVISAGISVVVAAGNDNVDACNVSPSRISEVVTVGATDSTDSRAYYSNWGKCIDIFAPGSNIPSTYYTSDNAVYTMSGTSMACPHVAGMCALYLAQNPNLTPAQIHNRLVNSATWGKLSNIGAGSPNLLAYI</sequence>
<proteinExistence type="inferred from homology"/>
<dbReference type="PROSITE" id="PS51892">
    <property type="entry name" value="SUBTILASE"/>
    <property type="match status" value="1"/>
</dbReference>
<evidence type="ECO:0000259" key="10">
    <source>
        <dbReference type="Pfam" id="PF05922"/>
    </source>
</evidence>
<dbReference type="InterPro" id="IPR015500">
    <property type="entry name" value="Peptidase_S8_subtilisin-rel"/>
</dbReference>
<dbReference type="FunFam" id="3.40.50.200:FF:000014">
    <property type="entry name" value="Proteinase K"/>
    <property type="match status" value="1"/>
</dbReference>
<feature type="active site" description="Charge relay system" evidence="5 6">
    <location>
        <position position="327"/>
    </location>
</feature>
<dbReference type="Pfam" id="PF05922">
    <property type="entry name" value="Inhibitor_I9"/>
    <property type="match status" value="1"/>
</dbReference>
<dbReference type="GeneID" id="119741052"/>
<feature type="active site" description="Charge relay system" evidence="5 6">
    <location>
        <position position="140"/>
    </location>
</feature>
<evidence type="ECO:0000256" key="3">
    <source>
        <dbReference type="ARBA" id="ARBA00022801"/>
    </source>
</evidence>
<dbReference type="GO" id="GO:0006508">
    <property type="term" value="P:proteolysis"/>
    <property type="evidence" value="ECO:0007669"/>
    <property type="project" value="UniProtKB-KW"/>
</dbReference>
<dbReference type="InterPro" id="IPR036852">
    <property type="entry name" value="Peptidase_S8/S53_dom_sf"/>
</dbReference>
<comment type="similarity">
    <text evidence="1 6 7">Belongs to the peptidase S8 family.</text>
</comment>
<evidence type="ECO:0000256" key="8">
    <source>
        <dbReference type="SAM" id="SignalP"/>
    </source>
</evidence>
<dbReference type="InterPro" id="IPR050131">
    <property type="entry name" value="Peptidase_S8_subtilisin-like"/>
</dbReference>
<accession>A0A914B9S6</accession>
<feature type="signal peptide" evidence="8">
    <location>
        <begin position="1"/>
        <end position="15"/>
    </location>
</feature>
<dbReference type="RefSeq" id="XP_038072595.1">
    <property type="nucleotide sequence ID" value="XM_038216667.1"/>
</dbReference>
<dbReference type="InterPro" id="IPR034193">
    <property type="entry name" value="PCSK9_ProteinaseK-like"/>
</dbReference>
<keyword evidence="4 6" id="KW-0720">Serine protease</keyword>
<dbReference type="Pfam" id="PF00082">
    <property type="entry name" value="Peptidase_S8"/>
    <property type="match status" value="1"/>
</dbReference>
<keyword evidence="12" id="KW-1185">Reference proteome</keyword>
<dbReference type="InterPro" id="IPR023827">
    <property type="entry name" value="Peptidase_S8_Asp-AS"/>
</dbReference>
<dbReference type="OrthoDB" id="206201at2759"/>
<keyword evidence="2 6" id="KW-0645">Protease</keyword>
<feature type="active site" description="Charge relay system" evidence="5 6">
    <location>
        <position position="171"/>
    </location>
</feature>
<evidence type="ECO:0000256" key="6">
    <source>
        <dbReference type="PROSITE-ProRule" id="PRU01240"/>
    </source>
</evidence>
<dbReference type="InterPro" id="IPR037045">
    <property type="entry name" value="S8pro/Inhibitor_I9_sf"/>
</dbReference>
<feature type="domain" description="Inhibitor I9" evidence="10">
    <location>
        <begin position="30"/>
        <end position="100"/>
    </location>
</feature>
<dbReference type="PROSITE" id="PS00138">
    <property type="entry name" value="SUBTILASE_SER"/>
    <property type="match status" value="1"/>
</dbReference>
<dbReference type="OMA" id="NARTHAT"/>
<evidence type="ECO:0000259" key="9">
    <source>
        <dbReference type="Pfam" id="PF00082"/>
    </source>
</evidence>
<dbReference type="Proteomes" id="UP000887568">
    <property type="component" value="Unplaced"/>
</dbReference>
<protein>
    <submittedName>
        <fullName evidence="11">Uncharacterized protein</fullName>
    </submittedName>
</protein>
<evidence type="ECO:0000256" key="7">
    <source>
        <dbReference type="RuleBase" id="RU003355"/>
    </source>
</evidence>
<dbReference type="PROSITE" id="PS00136">
    <property type="entry name" value="SUBTILASE_ASP"/>
    <property type="match status" value="1"/>
</dbReference>
<evidence type="ECO:0000256" key="5">
    <source>
        <dbReference type="PIRSR" id="PIRSR615500-1"/>
    </source>
</evidence>
<evidence type="ECO:0000256" key="4">
    <source>
        <dbReference type="ARBA" id="ARBA00022825"/>
    </source>
</evidence>
<organism evidence="11 12">
    <name type="scientific">Patiria miniata</name>
    <name type="common">Bat star</name>
    <name type="synonym">Asterina miniata</name>
    <dbReference type="NCBI Taxonomy" id="46514"/>
    <lineage>
        <taxon>Eukaryota</taxon>
        <taxon>Metazoa</taxon>
        <taxon>Echinodermata</taxon>
        <taxon>Eleutherozoa</taxon>
        <taxon>Asterozoa</taxon>
        <taxon>Asteroidea</taxon>
        <taxon>Valvatacea</taxon>
        <taxon>Valvatida</taxon>
        <taxon>Asterinidae</taxon>
        <taxon>Patiria</taxon>
    </lineage>
</organism>
<dbReference type="PRINTS" id="PR00723">
    <property type="entry name" value="SUBTILISIN"/>
</dbReference>
<dbReference type="SUPFAM" id="SSF54897">
    <property type="entry name" value="Protease propeptides/inhibitors"/>
    <property type="match status" value="1"/>
</dbReference>
<keyword evidence="8" id="KW-0732">Signal</keyword>
<feature type="domain" description="Peptidase S8/S53" evidence="9">
    <location>
        <begin position="131"/>
        <end position="361"/>
    </location>
</feature>
<keyword evidence="3 6" id="KW-0378">Hydrolase</keyword>
<name>A0A914B9S6_PATMI</name>